<protein>
    <submittedName>
        <fullName evidence="4">AraC family transcriptional regulator</fullName>
    </submittedName>
</protein>
<dbReference type="InterPro" id="IPR018060">
    <property type="entry name" value="HTH_AraC"/>
</dbReference>
<gene>
    <name evidence="4" type="ORF">Pph01_44370</name>
</gene>
<dbReference type="InterPro" id="IPR002818">
    <property type="entry name" value="DJ-1/PfpI"/>
</dbReference>
<dbReference type="AlphaFoldDB" id="A0A8J3UBF5"/>
<keyword evidence="1" id="KW-0805">Transcription regulation</keyword>
<keyword evidence="5" id="KW-1185">Reference proteome</keyword>
<dbReference type="GO" id="GO:0043565">
    <property type="term" value="F:sequence-specific DNA binding"/>
    <property type="evidence" value="ECO:0007669"/>
    <property type="project" value="InterPro"/>
</dbReference>
<dbReference type="CDD" id="cd03137">
    <property type="entry name" value="GATase1_AraC_1"/>
    <property type="match status" value="1"/>
</dbReference>
<dbReference type="SUPFAM" id="SSF52317">
    <property type="entry name" value="Class I glutamine amidotransferase-like"/>
    <property type="match status" value="1"/>
</dbReference>
<evidence type="ECO:0000256" key="1">
    <source>
        <dbReference type="ARBA" id="ARBA00023015"/>
    </source>
</evidence>
<evidence type="ECO:0000256" key="2">
    <source>
        <dbReference type="ARBA" id="ARBA00023163"/>
    </source>
</evidence>
<evidence type="ECO:0000313" key="4">
    <source>
        <dbReference type="EMBL" id="GII39434.1"/>
    </source>
</evidence>
<dbReference type="RefSeq" id="WP_204075015.1">
    <property type="nucleotide sequence ID" value="NZ_BAABHI010000009.1"/>
</dbReference>
<proteinExistence type="predicted"/>
<accession>A0A8J3UBF5</accession>
<dbReference type="Gene3D" id="3.40.50.880">
    <property type="match status" value="1"/>
</dbReference>
<feature type="domain" description="HTH araC/xylS-type" evidence="3">
    <location>
        <begin position="215"/>
        <end position="313"/>
    </location>
</feature>
<dbReference type="InterPro" id="IPR052158">
    <property type="entry name" value="INH-QAR"/>
</dbReference>
<evidence type="ECO:0000259" key="3">
    <source>
        <dbReference type="PROSITE" id="PS01124"/>
    </source>
</evidence>
<dbReference type="SUPFAM" id="SSF46689">
    <property type="entry name" value="Homeodomain-like"/>
    <property type="match status" value="2"/>
</dbReference>
<dbReference type="Pfam" id="PF01965">
    <property type="entry name" value="DJ-1_PfpI"/>
    <property type="match status" value="1"/>
</dbReference>
<dbReference type="GO" id="GO:0003700">
    <property type="term" value="F:DNA-binding transcription factor activity"/>
    <property type="evidence" value="ECO:0007669"/>
    <property type="project" value="InterPro"/>
</dbReference>
<evidence type="ECO:0000313" key="5">
    <source>
        <dbReference type="Proteomes" id="UP000622547"/>
    </source>
</evidence>
<comment type="caution">
    <text evidence="4">The sequence shown here is derived from an EMBL/GenBank/DDBJ whole genome shotgun (WGS) entry which is preliminary data.</text>
</comment>
<dbReference type="Gene3D" id="1.10.10.60">
    <property type="entry name" value="Homeodomain-like"/>
    <property type="match status" value="1"/>
</dbReference>
<dbReference type="PROSITE" id="PS01124">
    <property type="entry name" value="HTH_ARAC_FAMILY_2"/>
    <property type="match status" value="1"/>
</dbReference>
<name>A0A8J3UBF5_9ACTN</name>
<dbReference type="SMART" id="SM00342">
    <property type="entry name" value="HTH_ARAC"/>
    <property type="match status" value="1"/>
</dbReference>
<dbReference type="Proteomes" id="UP000622547">
    <property type="component" value="Unassembled WGS sequence"/>
</dbReference>
<dbReference type="PANTHER" id="PTHR43130">
    <property type="entry name" value="ARAC-FAMILY TRANSCRIPTIONAL REGULATOR"/>
    <property type="match status" value="1"/>
</dbReference>
<keyword evidence="2" id="KW-0804">Transcription</keyword>
<dbReference type="EMBL" id="BOOP01000020">
    <property type="protein sequence ID" value="GII39434.1"/>
    <property type="molecule type" value="Genomic_DNA"/>
</dbReference>
<dbReference type="InterPro" id="IPR009057">
    <property type="entry name" value="Homeodomain-like_sf"/>
</dbReference>
<dbReference type="Pfam" id="PF12833">
    <property type="entry name" value="HTH_18"/>
    <property type="match status" value="1"/>
</dbReference>
<sequence length="349" mass="37332">MHRIAMVVLEDFATLDVGIPGQVFWAALDPDRLYEIVTCTPGGLPVRTSAAGYSLTPDHDLSVLKTADTVLVPGIHGGSALTDGTIDPSLRTALREAAQHSRLISICTGAFVLAAAGLLDGRPATTHWRNAERFRELFPRVRLRPDVLFVDDGDVLTSAGVSAGIDLCLHVIRRDHGSKVANRTAKRCVTAPFREGGQAQYIERPLPDPLDTSTASTRAWMLENLQDPLDLNALAAHARMSVRTFTRRFREETGLSPARWLSRLRVEHARHLLETTDLSVDVIARQAGFGTAVSLRQHLHTAVGVSPLAYRQAFRTPPAGAAGAIGTATAVGRATAIGAAGAAALTQPA</sequence>
<reference evidence="4 5" key="1">
    <citation type="submission" date="2021-01" db="EMBL/GenBank/DDBJ databases">
        <title>Whole genome shotgun sequence of Planotetraspora phitsanulokensis NBRC 104273.</title>
        <authorList>
            <person name="Komaki H."/>
            <person name="Tamura T."/>
        </authorList>
    </citation>
    <scope>NUCLEOTIDE SEQUENCE [LARGE SCALE GENOMIC DNA]</scope>
    <source>
        <strain evidence="4 5">NBRC 104273</strain>
    </source>
</reference>
<organism evidence="4 5">
    <name type="scientific">Planotetraspora phitsanulokensis</name>
    <dbReference type="NCBI Taxonomy" id="575192"/>
    <lineage>
        <taxon>Bacteria</taxon>
        <taxon>Bacillati</taxon>
        <taxon>Actinomycetota</taxon>
        <taxon>Actinomycetes</taxon>
        <taxon>Streptosporangiales</taxon>
        <taxon>Streptosporangiaceae</taxon>
        <taxon>Planotetraspora</taxon>
    </lineage>
</organism>
<dbReference type="InterPro" id="IPR029062">
    <property type="entry name" value="Class_I_gatase-like"/>
</dbReference>
<dbReference type="PANTHER" id="PTHR43130:SF3">
    <property type="entry name" value="HTH-TYPE TRANSCRIPTIONAL REGULATOR RV1931C"/>
    <property type="match status" value="1"/>
</dbReference>